<organism evidence="1 2">
    <name type="scientific">Massarina eburnea CBS 473.64</name>
    <dbReference type="NCBI Taxonomy" id="1395130"/>
    <lineage>
        <taxon>Eukaryota</taxon>
        <taxon>Fungi</taxon>
        <taxon>Dikarya</taxon>
        <taxon>Ascomycota</taxon>
        <taxon>Pezizomycotina</taxon>
        <taxon>Dothideomycetes</taxon>
        <taxon>Pleosporomycetidae</taxon>
        <taxon>Pleosporales</taxon>
        <taxon>Massarineae</taxon>
        <taxon>Massarinaceae</taxon>
        <taxon>Massarina</taxon>
    </lineage>
</organism>
<accession>A0A6A6RWP4</accession>
<gene>
    <name evidence="1" type="ORF">P280DRAFT_518977</name>
</gene>
<evidence type="ECO:0008006" key="3">
    <source>
        <dbReference type="Google" id="ProtNLM"/>
    </source>
</evidence>
<dbReference type="Proteomes" id="UP000799753">
    <property type="component" value="Unassembled WGS sequence"/>
</dbReference>
<keyword evidence="2" id="KW-1185">Reference proteome</keyword>
<reference evidence="1" key="1">
    <citation type="journal article" date="2020" name="Stud. Mycol.">
        <title>101 Dothideomycetes genomes: a test case for predicting lifestyles and emergence of pathogens.</title>
        <authorList>
            <person name="Haridas S."/>
            <person name="Albert R."/>
            <person name="Binder M."/>
            <person name="Bloem J."/>
            <person name="Labutti K."/>
            <person name="Salamov A."/>
            <person name="Andreopoulos B."/>
            <person name="Baker S."/>
            <person name="Barry K."/>
            <person name="Bills G."/>
            <person name="Bluhm B."/>
            <person name="Cannon C."/>
            <person name="Castanera R."/>
            <person name="Culley D."/>
            <person name="Daum C."/>
            <person name="Ezra D."/>
            <person name="Gonzalez J."/>
            <person name="Henrissat B."/>
            <person name="Kuo A."/>
            <person name="Liang C."/>
            <person name="Lipzen A."/>
            <person name="Lutzoni F."/>
            <person name="Magnuson J."/>
            <person name="Mondo S."/>
            <person name="Nolan M."/>
            <person name="Ohm R."/>
            <person name="Pangilinan J."/>
            <person name="Park H.-J."/>
            <person name="Ramirez L."/>
            <person name="Alfaro M."/>
            <person name="Sun H."/>
            <person name="Tritt A."/>
            <person name="Yoshinaga Y."/>
            <person name="Zwiers L.-H."/>
            <person name="Turgeon B."/>
            <person name="Goodwin S."/>
            <person name="Spatafora J."/>
            <person name="Crous P."/>
            <person name="Grigoriev I."/>
        </authorList>
    </citation>
    <scope>NUCLEOTIDE SEQUENCE</scope>
    <source>
        <strain evidence="1">CBS 473.64</strain>
    </source>
</reference>
<dbReference type="OrthoDB" id="3792931at2759"/>
<sequence>MDTLPQELVDEIFEHLVEHEHPITERFSTITKSSKQTIFAARRVCRGFRDSKTLKNHFITLLEQTPLTRFGWGFPVLEAISLSSYAPLLRMLSISGVTYRPKPMDGRLWNMDFQNYLQKLLEAFTSVQHLRFYPVTPVTLQPQTCPNPAIFPRDIPPIYLDFSRGPGHEIYVTKGDPESGDHGVLKFVILAFKHAGIELETLETPLFGNRACYCAVDPLPVLSVQSLRRLKFNVSEDTHTHNHLPWIFTLRNLEVLEIALSHGPGVEFGNTQQLLIDKETRTMPRMKDFRLIGDNWHMFNESDILDTLSVFPNLENLGLAYIMLHHGVWWSLLRQIKPRQLKRLWLLDPGYASVAGDQVLMLKYNGDGKAIQRDWDLSTMAQDVRLIHTDAVYEPFGIHRPRYDFQYPGFEVFEEGGVERLGQWWDDGYNRWSNGVS</sequence>
<evidence type="ECO:0000313" key="2">
    <source>
        <dbReference type="Proteomes" id="UP000799753"/>
    </source>
</evidence>
<evidence type="ECO:0000313" key="1">
    <source>
        <dbReference type="EMBL" id="KAF2639567.1"/>
    </source>
</evidence>
<name>A0A6A6RWP4_9PLEO</name>
<proteinExistence type="predicted"/>
<dbReference type="AlphaFoldDB" id="A0A6A6RWP4"/>
<dbReference type="EMBL" id="MU006786">
    <property type="protein sequence ID" value="KAF2639567.1"/>
    <property type="molecule type" value="Genomic_DNA"/>
</dbReference>
<protein>
    <recommendedName>
        <fullName evidence="3">F-box domain-containing protein</fullName>
    </recommendedName>
</protein>